<proteinExistence type="predicted"/>
<gene>
    <name evidence="1" type="ORF">SAMN06297397_1285</name>
</gene>
<comment type="caution">
    <text evidence="1">The sequence shown here is derived from an EMBL/GenBank/DDBJ whole genome shotgun (WGS) entry which is preliminary data.</text>
</comment>
<name>A0AC61PKD5_9FIRM</name>
<sequence>MNEMITINPSPALTFAKLKMNGDRIFLNTGILKKQNVIVTVTGRHSRSDTLYDEPIPAGAGGEDLDRILSFDRRVLTAEGDIHVNNVFIGPGSCGMIVRIARGTSARIVEITRGGGDYSAIRSTLYLLEEGASLTLVQIQQLDKRTLYIDDLRARLAENAQLKITRLDLGSAVSYQSSKVLLEGKSADYAAHGNFLLNGDQRLDINMIAEHIAPNTVSDMRSDGVLLDRASKIFRGSLDFKSGCKGAKGSENEDVMLLSDGADNQSMPIILCGEEDVEGNHGATVGRVSDDALYYLASRGFDEEKAYKMIVRSRMNATIACVPDADLRDELEKTVDEVLA</sequence>
<dbReference type="EMBL" id="FWXZ01000002">
    <property type="protein sequence ID" value="SMC53417.1"/>
    <property type="molecule type" value="Genomic_DNA"/>
</dbReference>
<reference evidence="1" key="1">
    <citation type="submission" date="2017-04" db="EMBL/GenBank/DDBJ databases">
        <authorList>
            <person name="Varghese N."/>
            <person name="Submissions S."/>
        </authorList>
    </citation>
    <scope>NUCLEOTIDE SEQUENCE</scope>
    <source>
        <strain evidence="1">WTE2008</strain>
    </source>
</reference>
<protein>
    <submittedName>
        <fullName evidence="1">Uncharacterized protein family (UPF0051)</fullName>
    </submittedName>
</protein>
<keyword evidence="2" id="KW-1185">Reference proteome</keyword>
<evidence type="ECO:0000313" key="2">
    <source>
        <dbReference type="Proteomes" id="UP000192328"/>
    </source>
</evidence>
<organism evidence="1 2">
    <name type="scientific">Aristaeella lactis</name>
    <dbReference type="NCBI Taxonomy" id="3046383"/>
    <lineage>
        <taxon>Bacteria</taxon>
        <taxon>Bacillati</taxon>
        <taxon>Bacillota</taxon>
        <taxon>Clostridia</taxon>
        <taxon>Eubacteriales</taxon>
        <taxon>Aristaeellaceae</taxon>
        <taxon>Aristaeella</taxon>
    </lineage>
</organism>
<evidence type="ECO:0000313" key="1">
    <source>
        <dbReference type="EMBL" id="SMC53417.1"/>
    </source>
</evidence>
<dbReference type="Proteomes" id="UP000192328">
    <property type="component" value="Unassembled WGS sequence"/>
</dbReference>
<accession>A0AC61PKD5</accession>